<evidence type="ECO:0000256" key="3">
    <source>
        <dbReference type="ARBA" id="ARBA00022670"/>
    </source>
</evidence>
<dbReference type="InterPro" id="IPR014721">
    <property type="entry name" value="Ribsml_uS5_D2-typ_fold_subgr"/>
</dbReference>
<dbReference type="Pfam" id="PF00288">
    <property type="entry name" value="GHMP_kinases_N"/>
    <property type="match status" value="1"/>
</dbReference>
<dbReference type="Pfam" id="PF04430">
    <property type="entry name" value="DUF498"/>
    <property type="match status" value="1"/>
</dbReference>
<dbReference type="HAMAP" id="MF_00061">
    <property type="entry name" value="IspE"/>
    <property type="match status" value="1"/>
</dbReference>
<evidence type="ECO:0000256" key="9">
    <source>
        <dbReference type="ARBA" id="ARBA00023049"/>
    </source>
</evidence>
<evidence type="ECO:0000256" key="8">
    <source>
        <dbReference type="ARBA" id="ARBA00022840"/>
    </source>
</evidence>
<dbReference type="SUPFAM" id="SSF55060">
    <property type="entry name" value="GHMP Kinase, C-terminal domain"/>
    <property type="match status" value="1"/>
</dbReference>
<dbReference type="CDD" id="cd08071">
    <property type="entry name" value="MPN_DUF2466"/>
    <property type="match status" value="1"/>
</dbReference>
<keyword evidence="4" id="KW-0479">Metal-binding</keyword>
<dbReference type="InterPro" id="IPR013750">
    <property type="entry name" value="GHMP_kinase_C_dom"/>
</dbReference>
<evidence type="ECO:0000256" key="11">
    <source>
        <dbReference type="SAM" id="Phobius"/>
    </source>
</evidence>
<sequence length="713" mass="79542">MTQNTSISDDKTTKFSSDPAIPSASVMQASLPETIVIPSNGAIFSSELWSKMNESEAKSKTTACFALVLNWYEYEEKGKISNSLMMKNYKKGHRKRLREKIILDNGQSLLDYEVLEHILYSAYSRIDVKPIAKSLIENFGSLNKVFNADLEALQNVDGVSNTAISAIFCVKQAFVRSAREEIKDLPIIDNWEKLLDYLRISIGSLNKENFRVIYMNKKYRLIAEDLQNVGTVDQTPLYVREIIKRALLIGSTSIVISHNHPSGDTQPSNSDISLTRQLAEACQIGEKYSRYDNSTVEFINSESRINNQYNTITKAVNLLLRQAPVRTKVSIRVVKNIPIAAGLGSGSSDAGAVVRTLGKLWKIDRTILNEIALNVGADVPASVDSKPVFVRGIGEELCHIKKFSLPTNVVLVKQKKRFLSTPEVFSKHEGEFSEPIKWSDDAEKDLLKLLKETRNDLQEIAISLVPEIKDVISTLESQEGSILSRMSGSGVSCFGIFDSEENAKAAAVNIREKQPEWWVIKLKESDINSKEHFESFLTEEIEILIIGTGKTRNILSSSVKSYLMEQKGLNFEFMTTGAACRTHNVLISEDRFVPYSMLTQDFFINSLVAVVVISLVTGALGSFMIWQRLYSADTILNIVTNVVLSSSLILMSFLPSGNNSIISSLFGDILTLDQRKTEESDNVQSTADDLHNIVQESSESLDTHIQSNENDII</sequence>
<evidence type="ECO:0000256" key="5">
    <source>
        <dbReference type="ARBA" id="ARBA00022741"/>
    </source>
</evidence>
<dbReference type="GO" id="GO:0008237">
    <property type="term" value="F:metallopeptidase activity"/>
    <property type="evidence" value="ECO:0007669"/>
    <property type="project" value="UniProtKB-KW"/>
</dbReference>
<keyword evidence="11" id="KW-0812">Transmembrane</keyword>
<proteinExistence type="inferred from homology"/>
<feature type="transmembrane region" description="Helical" evidence="11">
    <location>
        <begin position="602"/>
        <end position="623"/>
    </location>
</feature>
<dbReference type="EC" id="2.7.1.148" evidence="2"/>
<dbReference type="InterPro" id="IPR004424">
    <property type="entry name" value="IspE"/>
</dbReference>
<dbReference type="CDD" id="cd00248">
    <property type="entry name" value="Mth938-like"/>
    <property type="match status" value="1"/>
</dbReference>
<dbReference type="Gene3D" id="3.30.230.10">
    <property type="match status" value="1"/>
</dbReference>
<dbReference type="InterPro" id="IPR020568">
    <property type="entry name" value="Ribosomal_Su5_D2-typ_SF"/>
</dbReference>
<dbReference type="InterPro" id="IPR037518">
    <property type="entry name" value="MPN"/>
</dbReference>
<dbReference type="GO" id="GO:0046872">
    <property type="term" value="F:metal ion binding"/>
    <property type="evidence" value="ECO:0007669"/>
    <property type="project" value="UniProtKB-KW"/>
</dbReference>
<dbReference type="PROSITE" id="PS50249">
    <property type="entry name" value="MPN"/>
    <property type="match status" value="1"/>
</dbReference>
<dbReference type="GO" id="GO:0050515">
    <property type="term" value="F:4-(cytidine 5'-diphospho)-2-C-methyl-D-erythritol kinase activity"/>
    <property type="evidence" value="ECO:0007669"/>
    <property type="project" value="UniProtKB-EC"/>
</dbReference>
<protein>
    <recommendedName>
        <fullName evidence="2">4-(cytidine 5'-diphospho)-2-C-methyl-D-erythritol kinase</fullName>
        <ecNumber evidence="2">2.7.1.148</ecNumber>
    </recommendedName>
    <alternativeName>
        <fullName evidence="10">4-(cytidine-5'-diphospho)-2-C-methyl-D-erythritol kinase</fullName>
    </alternativeName>
</protein>
<keyword evidence="5" id="KW-0547">Nucleotide-binding</keyword>
<dbReference type="STRING" id="7395.A0A1A9VK25"/>
<reference evidence="13" key="1">
    <citation type="submission" date="2020-05" db="UniProtKB">
        <authorList>
            <consortium name="EnsemblMetazoa"/>
        </authorList>
    </citation>
    <scope>IDENTIFICATION</scope>
    <source>
        <strain evidence="13">TTRI</strain>
    </source>
</reference>
<evidence type="ECO:0000256" key="4">
    <source>
        <dbReference type="ARBA" id="ARBA00022723"/>
    </source>
</evidence>
<dbReference type="InterPro" id="IPR020891">
    <property type="entry name" value="UPF0758_CS"/>
</dbReference>
<dbReference type="InterPro" id="IPR025657">
    <property type="entry name" value="RadC_JAB"/>
</dbReference>
<evidence type="ECO:0000256" key="2">
    <source>
        <dbReference type="ARBA" id="ARBA00012052"/>
    </source>
</evidence>
<dbReference type="PANTHER" id="PTHR30471:SF3">
    <property type="entry name" value="UPF0758 PROTEIN YEES-RELATED"/>
    <property type="match status" value="1"/>
</dbReference>
<keyword evidence="11" id="KW-1133">Transmembrane helix</keyword>
<dbReference type="InterPro" id="IPR006204">
    <property type="entry name" value="GHMP_kinase_N_dom"/>
</dbReference>
<keyword evidence="3" id="KW-0645">Protease</keyword>
<comment type="similarity">
    <text evidence="1">Belongs to the GHMP kinase family. IspE subfamily.</text>
</comment>
<evidence type="ECO:0000313" key="14">
    <source>
        <dbReference type="Proteomes" id="UP000078200"/>
    </source>
</evidence>
<keyword evidence="6" id="KW-0378">Hydrolase</keyword>
<dbReference type="PANTHER" id="PTHR30471">
    <property type="entry name" value="DNA REPAIR PROTEIN RADC"/>
    <property type="match status" value="1"/>
</dbReference>
<dbReference type="SUPFAM" id="SSF54211">
    <property type="entry name" value="Ribosomal protein S5 domain 2-like"/>
    <property type="match status" value="1"/>
</dbReference>
<dbReference type="PROSITE" id="PS01302">
    <property type="entry name" value="UPF0758"/>
    <property type="match status" value="1"/>
</dbReference>
<keyword evidence="11" id="KW-0472">Membrane</keyword>
<dbReference type="Gene3D" id="3.30.70.890">
    <property type="entry name" value="GHMP kinase, C-terminal domain"/>
    <property type="match status" value="1"/>
</dbReference>
<keyword evidence="9" id="KW-0482">Metalloprotease</keyword>
<evidence type="ECO:0000256" key="7">
    <source>
        <dbReference type="ARBA" id="ARBA00022833"/>
    </source>
</evidence>
<dbReference type="InterPro" id="IPR036554">
    <property type="entry name" value="GHMP_kinase_C_sf"/>
</dbReference>
<dbReference type="Pfam" id="PF04002">
    <property type="entry name" value="RadC"/>
    <property type="match status" value="1"/>
</dbReference>
<dbReference type="SUPFAM" id="SSF64076">
    <property type="entry name" value="MTH938-like"/>
    <property type="match status" value="1"/>
</dbReference>
<dbReference type="Pfam" id="PF08544">
    <property type="entry name" value="GHMP_kinases_C"/>
    <property type="match status" value="1"/>
</dbReference>
<dbReference type="NCBIfam" id="TIGR00608">
    <property type="entry name" value="radc"/>
    <property type="match status" value="1"/>
</dbReference>
<feature type="transmembrane region" description="Helical" evidence="11">
    <location>
        <begin position="635"/>
        <end position="654"/>
    </location>
</feature>
<evidence type="ECO:0000256" key="6">
    <source>
        <dbReference type="ARBA" id="ARBA00022801"/>
    </source>
</evidence>
<accession>A0A1A9VK25</accession>
<dbReference type="InterPro" id="IPR007523">
    <property type="entry name" value="NDUFAF3/AAMDC"/>
</dbReference>
<dbReference type="SUPFAM" id="SSF47781">
    <property type="entry name" value="RuvA domain 2-like"/>
    <property type="match status" value="1"/>
</dbReference>
<organism evidence="13 14">
    <name type="scientific">Glossina austeni</name>
    <name type="common">Savannah tsetse fly</name>
    <dbReference type="NCBI Taxonomy" id="7395"/>
    <lineage>
        <taxon>Eukaryota</taxon>
        <taxon>Metazoa</taxon>
        <taxon>Ecdysozoa</taxon>
        <taxon>Arthropoda</taxon>
        <taxon>Hexapoda</taxon>
        <taxon>Insecta</taxon>
        <taxon>Pterygota</taxon>
        <taxon>Neoptera</taxon>
        <taxon>Endopterygota</taxon>
        <taxon>Diptera</taxon>
        <taxon>Brachycera</taxon>
        <taxon>Muscomorpha</taxon>
        <taxon>Hippoboscoidea</taxon>
        <taxon>Glossinidae</taxon>
        <taxon>Glossina</taxon>
    </lineage>
</organism>
<keyword evidence="7" id="KW-0862">Zinc</keyword>
<dbReference type="InterPro" id="IPR001405">
    <property type="entry name" value="UPF0758"/>
</dbReference>
<dbReference type="Proteomes" id="UP000078200">
    <property type="component" value="Unassembled WGS sequence"/>
</dbReference>
<dbReference type="InterPro" id="IPR010994">
    <property type="entry name" value="RuvA_2-like"/>
</dbReference>
<evidence type="ECO:0000259" key="12">
    <source>
        <dbReference type="PROSITE" id="PS50249"/>
    </source>
</evidence>
<dbReference type="GO" id="GO:0006508">
    <property type="term" value="P:proteolysis"/>
    <property type="evidence" value="ECO:0007669"/>
    <property type="project" value="UniProtKB-KW"/>
</dbReference>
<keyword evidence="8" id="KW-0067">ATP-binding</keyword>
<evidence type="ECO:0000313" key="13">
    <source>
        <dbReference type="EnsemblMetazoa" id="GAUT039616-PA"/>
    </source>
</evidence>
<dbReference type="EnsemblMetazoa" id="GAUT039616-RA">
    <property type="protein sequence ID" value="GAUT039616-PA"/>
    <property type="gene ID" value="GAUT039616"/>
</dbReference>
<evidence type="ECO:0000256" key="1">
    <source>
        <dbReference type="ARBA" id="ARBA00009684"/>
    </source>
</evidence>
<name>A0A1A9VK25_GLOAU</name>
<evidence type="ECO:0000256" key="10">
    <source>
        <dbReference type="ARBA" id="ARBA00032554"/>
    </source>
</evidence>
<dbReference type="GO" id="GO:0016114">
    <property type="term" value="P:terpenoid biosynthetic process"/>
    <property type="evidence" value="ECO:0007669"/>
    <property type="project" value="InterPro"/>
</dbReference>
<feature type="domain" description="MPN" evidence="12">
    <location>
        <begin position="187"/>
        <end position="304"/>
    </location>
</feature>
<dbReference type="VEuPathDB" id="VectorBase:GAUT039616"/>
<dbReference type="Gene3D" id="1.10.150.20">
    <property type="entry name" value="5' to 3' exonuclease, C-terminal subdomain"/>
    <property type="match status" value="1"/>
</dbReference>
<keyword evidence="14" id="KW-1185">Reference proteome</keyword>
<dbReference type="GO" id="GO:0005524">
    <property type="term" value="F:ATP binding"/>
    <property type="evidence" value="ECO:0007669"/>
    <property type="project" value="UniProtKB-KW"/>
</dbReference>
<dbReference type="AlphaFoldDB" id="A0A1A9VK25"/>
<dbReference type="Gene3D" id="3.40.140.10">
    <property type="entry name" value="Cytidine Deaminase, domain 2"/>
    <property type="match status" value="1"/>
</dbReference>
<dbReference type="InterPro" id="IPR036748">
    <property type="entry name" value="MTH938-like_sf"/>
</dbReference>